<dbReference type="SUPFAM" id="SSF54913">
    <property type="entry name" value="GlnB-like"/>
    <property type="match status" value="1"/>
</dbReference>
<dbReference type="GO" id="GO:0010038">
    <property type="term" value="P:response to metal ion"/>
    <property type="evidence" value="ECO:0007669"/>
    <property type="project" value="InterPro"/>
</dbReference>
<evidence type="ECO:0000256" key="1">
    <source>
        <dbReference type="ARBA" id="ARBA00010169"/>
    </source>
</evidence>
<dbReference type="InterPro" id="IPR011322">
    <property type="entry name" value="N-reg_PII-like_a/b"/>
</dbReference>
<dbReference type="Proteomes" id="UP000477311">
    <property type="component" value="Unassembled WGS sequence"/>
</dbReference>
<reference evidence="2 3" key="1">
    <citation type="submission" date="2020-02" db="EMBL/GenBank/DDBJ databases">
        <title>Draft genome sequence of Limisphaera ngatamarikiensis NGM72.4T, a thermophilic Verrucomicrobia grouped in subdivision 3.</title>
        <authorList>
            <person name="Carere C.R."/>
            <person name="Steen J."/>
            <person name="Hugenholtz P."/>
            <person name="Stott M.B."/>
        </authorList>
    </citation>
    <scope>NUCLEOTIDE SEQUENCE [LARGE SCALE GENOMIC DNA]</scope>
    <source>
        <strain evidence="2 3">NGM72.4</strain>
    </source>
</reference>
<proteinExistence type="inferred from homology"/>
<gene>
    <name evidence="2" type="ORF">G4L39_05455</name>
</gene>
<dbReference type="Pfam" id="PF03091">
    <property type="entry name" value="CutA1"/>
    <property type="match status" value="1"/>
</dbReference>
<name>A0A6M1RTX7_9BACT</name>
<evidence type="ECO:0000313" key="3">
    <source>
        <dbReference type="Proteomes" id="UP000477311"/>
    </source>
</evidence>
<dbReference type="GO" id="GO:0005507">
    <property type="term" value="F:copper ion binding"/>
    <property type="evidence" value="ECO:0007669"/>
    <property type="project" value="TreeGrafter"/>
</dbReference>
<dbReference type="InterPro" id="IPR004323">
    <property type="entry name" value="Ion_tolerance_CutA"/>
</dbReference>
<dbReference type="AlphaFoldDB" id="A0A6M1RTX7"/>
<keyword evidence="3" id="KW-1185">Reference proteome</keyword>
<comment type="caution">
    <text evidence="2">The sequence shown here is derived from an EMBL/GenBank/DDBJ whole genome shotgun (WGS) entry which is preliminary data.</text>
</comment>
<comment type="similarity">
    <text evidence="1">Belongs to the CutA family.</text>
</comment>
<protein>
    <submittedName>
        <fullName evidence="2">Divalent-cation tolerance protein CutA</fullName>
    </submittedName>
</protein>
<dbReference type="InterPro" id="IPR015867">
    <property type="entry name" value="N-reg_PII/ATP_PRibTrfase_C"/>
</dbReference>
<organism evidence="2 3">
    <name type="scientific">Limisphaera ngatamarikiensis</name>
    <dbReference type="NCBI Taxonomy" id="1324935"/>
    <lineage>
        <taxon>Bacteria</taxon>
        <taxon>Pseudomonadati</taxon>
        <taxon>Verrucomicrobiota</taxon>
        <taxon>Verrucomicrobiia</taxon>
        <taxon>Limisphaerales</taxon>
        <taxon>Limisphaeraceae</taxon>
        <taxon>Limisphaera</taxon>
    </lineage>
</organism>
<dbReference type="PANTHER" id="PTHR23419">
    <property type="entry name" value="DIVALENT CATION TOLERANCE CUTA-RELATED"/>
    <property type="match status" value="1"/>
</dbReference>
<dbReference type="Gene3D" id="3.30.70.120">
    <property type="match status" value="1"/>
</dbReference>
<evidence type="ECO:0000313" key="2">
    <source>
        <dbReference type="EMBL" id="NGO38841.1"/>
    </source>
</evidence>
<accession>A0A6M1RTX7</accession>
<sequence length="123" mass="13673">MQRTRDVVVVLITAPDLETARKLARGALEARLVACVNLVPGVESHYWWEGRLEQGQEVLMICKTVRTQLTLLEGWIRREHPYQVPEFLVLPVQAGFEGYLDWVRAECVGAEGGIALGGSTGRA</sequence>
<dbReference type="EMBL" id="JAAKYA010000032">
    <property type="protein sequence ID" value="NGO38841.1"/>
    <property type="molecule type" value="Genomic_DNA"/>
</dbReference>
<dbReference type="PANTHER" id="PTHR23419:SF8">
    <property type="entry name" value="FI09726P"/>
    <property type="match status" value="1"/>
</dbReference>